<organism evidence="1">
    <name type="scientific">uncultured Caudovirales phage</name>
    <dbReference type="NCBI Taxonomy" id="2100421"/>
    <lineage>
        <taxon>Viruses</taxon>
        <taxon>Duplodnaviria</taxon>
        <taxon>Heunggongvirae</taxon>
        <taxon>Uroviricota</taxon>
        <taxon>Caudoviricetes</taxon>
        <taxon>Peduoviridae</taxon>
        <taxon>Maltschvirus</taxon>
        <taxon>Maltschvirus maltsch</taxon>
    </lineage>
</organism>
<accession>A0A6J5NBQ0</accession>
<protein>
    <submittedName>
        <fullName evidence="1">Uncharacterized protein</fullName>
    </submittedName>
</protein>
<evidence type="ECO:0000313" key="2">
    <source>
        <dbReference type="EMBL" id="CAB4181497.1"/>
    </source>
</evidence>
<proteinExistence type="predicted"/>
<sequence>MNIPVKTVDRRPPLKIQVQQGYYAFNKGWLTNQYDASSVQGQEWQRGFDAAYFDNLSQIKKQ</sequence>
<gene>
    <name evidence="2" type="ORF">UFOVP1067_44</name>
    <name evidence="1" type="ORF">UFOVP662_44</name>
</gene>
<dbReference type="EMBL" id="LR796635">
    <property type="protein sequence ID" value="CAB4156177.1"/>
    <property type="molecule type" value="Genomic_DNA"/>
</dbReference>
<name>A0A6J5NBQ0_9CAUD</name>
<dbReference type="EMBL" id="LR797016">
    <property type="protein sequence ID" value="CAB4181497.1"/>
    <property type="molecule type" value="Genomic_DNA"/>
</dbReference>
<reference evidence="1" key="1">
    <citation type="submission" date="2020-04" db="EMBL/GenBank/DDBJ databases">
        <authorList>
            <person name="Chiriac C."/>
            <person name="Salcher M."/>
            <person name="Ghai R."/>
            <person name="Kavagutti S V."/>
        </authorList>
    </citation>
    <scope>NUCLEOTIDE SEQUENCE</scope>
</reference>
<evidence type="ECO:0000313" key="1">
    <source>
        <dbReference type="EMBL" id="CAB4156177.1"/>
    </source>
</evidence>